<keyword evidence="3 9" id="KW-0210">Decarboxylase</keyword>
<comment type="caution">
    <text evidence="12">The sequence shown here is derived from an EMBL/GenBank/DDBJ whole genome shotgun (WGS) entry which is preliminary data.</text>
</comment>
<feature type="domain" description="Amidohydrolase-related" evidence="11">
    <location>
        <begin position="717"/>
        <end position="976"/>
    </location>
</feature>
<dbReference type="SUPFAM" id="SSF51556">
    <property type="entry name" value="Metallo-dependent hydrolases"/>
    <property type="match status" value="1"/>
</dbReference>
<dbReference type="OrthoDB" id="10018191at2759"/>
<evidence type="ECO:0000256" key="9">
    <source>
        <dbReference type="RuleBase" id="RU366045"/>
    </source>
</evidence>
<comment type="similarity">
    <text evidence="1">Belongs to the metallo-dependent hydrolases superfamily. ACMSD family.</text>
</comment>
<dbReference type="STRING" id="1196081.A0A364KVI3"/>
<proteinExistence type="inferred from homology"/>
<dbReference type="GO" id="GO:0005829">
    <property type="term" value="C:cytosol"/>
    <property type="evidence" value="ECO:0007669"/>
    <property type="project" value="TreeGrafter"/>
</dbReference>
<dbReference type="GO" id="GO:0047596">
    <property type="term" value="F:6-methylsalicylate decarboxylase activity"/>
    <property type="evidence" value="ECO:0007669"/>
    <property type="project" value="UniProtKB-EC"/>
</dbReference>
<dbReference type="InterPro" id="IPR032465">
    <property type="entry name" value="ACMSD"/>
</dbReference>
<dbReference type="GeneID" id="63792739"/>
<protein>
    <recommendedName>
        <fullName evidence="8">6-methylsalicylate decarboxylase</fullName>
        <ecNumber evidence="8">4.1.1.52</ecNumber>
    </recommendedName>
</protein>
<evidence type="ECO:0000256" key="6">
    <source>
        <dbReference type="ARBA" id="ARBA00023242"/>
    </source>
</evidence>
<dbReference type="Pfam" id="PF04082">
    <property type="entry name" value="Fungal_trans"/>
    <property type="match status" value="1"/>
</dbReference>
<dbReference type="GO" id="GO:0016787">
    <property type="term" value="F:hydrolase activity"/>
    <property type="evidence" value="ECO:0007669"/>
    <property type="project" value="InterPro"/>
</dbReference>
<keyword evidence="4" id="KW-0862">Zinc</keyword>
<dbReference type="CDD" id="cd12148">
    <property type="entry name" value="fungal_TF_MHR"/>
    <property type="match status" value="1"/>
</dbReference>
<keyword evidence="2" id="KW-0479">Metal-binding</keyword>
<reference evidence="12 13" key="1">
    <citation type="journal article" date="2017" name="Biotechnol. Biofuels">
        <title>Differential beta-glucosidase expression as a function of carbon source availability in Talaromyces amestolkiae: a genomic and proteomic approach.</title>
        <authorList>
            <person name="de Eugenio L.I."/>
            <person name="Mendez-Liter J.A."/>
            <person name="Nieto-Dominguez M."/>
            <person name="Alonso L."/>
            <person name="Gil-Munoz J."/>
            <person name="Barriuso J."/>
            <person name="Prieto A."/>
            <person name="Martinez M.J."/>
        </authorList>
    </citation>
    <scope>NUCLEOTIDE SEQUENCE [LARGE SCALE GENOMIC DNA]</scope>
    <source>
        <strain evidence="12 13">CIB</strain>
    </source>
</reference>
<gene>
    <name evidence="12" type="ORF">BHQ10_003523</name>
</gene>
<dbReference type="GO" id="GO:0006351">
    <property type="term" value="P:DNA-templated transcription"/>
    <property type="evidence" value="ECO:0007669"/>
    <property type="project" value="InterPro"/>
</dbReference>
<dbReference type="GO" id="GO:0019748">
    <property type="term" value="P:secondary metabolic process"/>
    <property type="evidence" value="ECO:0007669"/>
    <property type="project" value="TreeGrafter"/>
</dbReference>
<dbReference type="AlphaFoldDB" id="A0A364KVI3"/>
<dbReference type="InterPro" id="IPR006680">
    <property type="entry name" value="Amidohydro-rel"/>
</dbReference>
<dbReference type="GO" id="GO:0008270">
    <property type="term" value="F:zinc ion binding"/>
    <property type="evidence" value="ECO:0007669"/>
    <property type="project" value="InterPro"/>
</dbReference>
<evidence type="ECO:0000256" key="8">
    <source>
        <dbReference type="ARBA" id="ARBA00038889"/>
    </source>
</evidence>
<dbReference type="GO" id="GO:0003677">
    <property type="term" value="F:DNA binding"/>
    <property type="evidence" value="ECO:0007669"/>
    <property type="project" value="InterPro"/>
</dbReference>
<dbReference type="PANTHER" id="PTHR21240">
    <property type="entry name" value="2-AMINO-3-CARBOXYLMUCONATE-6-SEMIALDEHYDE DECARBOXYLASE"/>
    <property type="match status" value="1"/>
</dbReference>
<evidence type="ECO:0000313" key="12">
    <source>
        <dbReference type="EMBL" id="RAO67511.1"/>
    </source>
</evidence>
<dbReference type="InterPro" id="IPR007219">
    <property type="entry name" value="XnlR_reg_dom"/>
</dbReference>
<dbReference type="PANTHER" id="PTHR21240:SF29">
    <property type="entry name" value="AMIDOHYDROLASE-RELATED DOMAIN-CONTAINING PROTEIN"/>
    <property type="match status" value="1"/>
</dbReference>
<dbReference type="RefSeq" id="XP_040732027.1">
    <property type="nucleotide sequence ID" value="XM_040875789.1"/>
</dbReference>
<keyword evidence="13" id="KW-1185">Reference proteome</keyword>
<evidence type="ECO:0000256" key="1">
    <source>
        <dbReference type="ARBA" id="ARBA00005871"/>
    </source>
</evidence>
<comment type="catalytic activity">
    <reaction evidence="7">
        <text>6-methylsalicylate + H(+) = 3-methylphenol + CO2</text>
        <dbReference type="Rhea" id="RHEA:23112"/>
        <dbReference type="ChEBI" id="CHEBI:15378"/>
        <dbReference type="ChEBI" id="CHEBI:16526"/>
        <dbReference type="ChEBI" id="CHEBI:17231"/>
        <dbReference type="ChEBI" id="CHEBI:36658"/>
        <dbReference type="EC" id="4.1.1.52"/>
    </reaction>
    <physiologicalReaction direction="left-to-right" evidence="7">
        <dbReference type="Rhea" id="RHEA:23113"/>
    </physiologicalReaction>
</comment>
<evidence type="ECO:0000313" key="13">
    <source>
        <dbReference type="Proteomes" id="UP000249363"/>
    </source>
</evidence>
<dbReference type="EC" id="4.1.1.52" evidence="8"/>
<dbReference type="InterPro" id="IPR032466">
    <property type="entry name" value="Metal_Hydrolase"/>
</dbReference>
<evidence type="ECO:0000256" key="5">
    <source>
        <dbReference type="ARBA" id="ARBA00023239"/>
    </source>
</evidence>
<evidence type="ECO:0000256" key="4">
    <source>
        <dbReference type="ARBA" id="ARBA00022833"/>
    </source>
</evidence>
<dbReference type="Gene3D" id="3.20.20.140">
    <property type="entry name" value="Metal-dependent hydrolases"/>
    <property type="match status" value="1"/>
</dbReference>
<evidence type="ECO:0000256" key="7">
    <source>
        <dbReference type="ARBA" id="ARBA00036832"/>
    </source>
</evidence>
<organism evidence="12 13">
    <name type="scientific">Talaromyces amestolkiae</name>
    <dbReference type="NCBI Taxonomy" id="1196081"/>
    <lineage>
        <taxon>Eukaryota</taxon>
        <taxon>Fungi</taxon>
        <taxon>Dikarya</taxon>
        <taxon>Ascomycota</taxon>
        <taxon>Pezizomycotina</taxon>
        <taxon>Eurotiomycetes</taxon>
        <taxon>Eurotiomycetidae</taxon>
        <taxon>Eurotiales</taxon>
        <taxon>Trichocomaceae</taxon>
        <taxon>Talaromyces</taxon>
        <taxon>Talaromyces sect. Talaromyces</taxon>
    </lineage>
</organism>
<evidence type="ECO:0000259" key="10">
    <source>
        <dbReference type="Pfam" id="PF04082"/>
    </source>
</evidence>
<dbReference type="Proteomes" id="UP000249363">
    <property type="component" value="Unassembled WGS sequence"/>
</dbReference>
<feature type="domain" description="Xylanolytic transcriptional activator regulatory" evidence="10">
    <location>
        <begin position="187"/>
        <end position="386"/>
    </location>
</feature>
<evidence type="ECO:0000256" key="2">
    <source>
        <dbReference type="ARBA" id="ARBA00022723"/>
    </source>
</evidence>
<evidence type="ECO:0000259" key="11">
    <source>
        <dbReference type="Pfam" id="PF04909"/>
    </source>
</evidence>
<accession>A0A364KVI3</accession>
<sequence>MPYEYDSTLDVGGLTSWSAPSSAQPINNNDQFPLLTGNLDRSEATHISMATSWMFSPSHQFPGWLVDEDFDLSALCATIPPSGTSLPMDLSGQGFFASDRLQMNDSSDRNIIIAASSDVISESKEERVKRSWFTYLGTERSGQITPDGINQPTSVDERYREDLSRELQQRRITYEPLPSIDFLNLCIQMYFTRFHPIFPIVHAPTFRPSAKRSLLLISICSVGSLFLGSPYAVTQGNRLFERLNKAILASWEMYFVRGAPEALAMTQAALLGQTFALLSGNPRHIVLFQTFHGTLIAWARRQNMFNQDLATIYPSGMQTDAEASWRRWIYDEEKRRVAVGLRIHDSEAAELFMTEPFLRCSAAASAIASNELWSAPTSSAWVHALDERRHQQMVNSGYSPPLSTDQTDGDALATYPAFALYAFLEGKTSQIMERLSSQESLNKISQEVTPTLITIYNSRLHQNSQSDDFSLKAMWHSMFMILYCNMNKLECAVGREGYEKAQEHLEYATTWASSMDGHRCAIHAALILRHLQRIPIGQEPGIHVPRLLCHSALIWYAYTRFGRDDSSMFTNDGLNFSELQSTGIDAARVLFAANGFKKSRPTTSESSTLFHLIDLLARLGFRCTIYPVIFQSGDDHGFPPTEWGVPRRDTMAGNDPISKVSQFQQACIDAGYEKPDGMPELPEWDIETHLSLMQKVNISKSILSISSPGTHLIHGNHKVARELTRLCNEYMLDLVSQYPSKLGFWASLPLPDVEGSLEEIAYAFDKLNANGITLETNHHGVYLGDPKFASIFEELNKRHAKVFIHPTTPCVLQGDHDHPKSVAATPLTQFPNPVFEFLFDTARAVINLFTSGTISRCPNIIFIIPHAGGAVLPLVERFTSFGRLIGADQSLTAQMIKDAFSRQFYFDLAGFPFPDQIKELLLYVKMDRLLYGSDYPFTPEMAVLGLANVMTTEMRKMWEDEKEREMILSGNARRLLSS</sequence>
<dbReference type="EMBL" id="MIKG01000005">
    <property type="protein sequence ID" value="RAO67511.1"/>
    <property type="molecule type" value="Genomic_DNA"/>
</dbReference>
<dbReference type="Pfam" id="PF04909">
    <property type="entry name" value="Amidohydro_2"/>
    <property type="match status" value="1"/>
</dbReference>
<keyword evidence="5 9" id="KW-0456">Lyase</keyword>
<keyword evidence="6" id="KW-0539">Nucleus</keyword>
<name>A0A364KVI3_TALAM</name>
<evidence type="ECO:0000256" key="3">
    <source>
        <dbReference type="ARBA" id="ARBA00022793"/>
    </source>
</evidence>